<dbReference type="PATRIC" id="fig|1227482.3.peg.1569"/>
<evidence type="ECO:0008006" key="4">
    <source>
        <dbReference type="Google" id="ProtNLM"/>
    </source>
</evidence>
<dbReference type="AlphaFoldDB" id="M0NT79"/>
<keyword evidence="1" id="KW-0472">Membrane</keyword>
<evidence type="ECO:0000256" key="1">
    <source>
        <dbReference type="SAM" id="Phobius"/>
    </source>
</evidence>
<comment type="caution">
    <text evidence="2">The sequence shown here is derived from an EMBL/GenBank/DDBJ whole genome shotgun (WGS) entry which is preliminary data.</text>
</comment>
<evidence type="ECO:0000313" key="3">
    <source>
        <dbReference type="Proteomes" id="UP000011650"/>
    </source>
</evidence>
<keyword evidence="1" id="KW-0812">Transmembrane</keyword>
<feature type="transmembrane region" description="Helical" evidence="1">
    <location>
        <begin position="268"/>
        <end position="287"/>
    </location>
</feature>
<keyword evidence="1" id="KW-1133">Transmembrane helix</keyword>
<reference evidence="2 3" key="1">
    <citation type="journal article" date="2014" name="PLoS Genet.">
        <title>Phylogenetically driven sequencing of extremely halophilic archaea reveals strategies for static and dynamic osmo-response.</title>
        <authorList>
            <person name="Becker E.A."/>
            <person name="Seitzer P.M."/>
            <person name="Tritt A."/>
            <person name="Larsen D."/>
            <person name="Krusor M."/>
            <person name="Yao A.I."/>
            <person name="Wu D."/>
            <person name="Madern D."/>
            <person name="Eisen J.A."/>
            <person name="Darling A.E."/>
            <person name="Facciotti M.T."/>
        </authorList>
    </citation>
    <scope>NUCLEOTIDE SEQUENCE [LARGE SCALE GENOMIC DNA]</scope>
    <source>
        <strain evidence="2 3">DSM 21995</strain>
    </source>
</reference>
<feature type="transmembrane region" description="Helical" evidence="1">
    <location>
        <begin position="497"/>
        <end position="517"/>
    </location>
</feature>
<feature type="transmembrane region" description="Helical" evidence="1">
    <location>
        <begin position="199"/>
        <end position="221"/>
    </location>
</feature>
<feature type="transmembrane region" description="Helical" evidence="1">
    <location>
        <begin position="242"/>
        <end position="262"/>
    </location>
</feature>
<dbReference type="STRING" id="1227482.C469_07772"/>
<feature type="transmembrane region" description="Helical" evidence="1">
    <location>
        <begin position="529"/>
        <end position="554"/>
    </location>
</feature>
<gene>
    <name evidence="2" type="ORF">C469_07772</name>
</gene>
<name>M0NT79_9EURY</name>
<organism evidence="2 3">
    <name type="scientific">Halorubrum lipolyticum DSM 21995</name>
    <dbReference type="NCBI Taxonomy" id="1227482"/>
    <lineage>
        <taxon>Archaea</taxon>
        <taxon>Methanobacteriati</taxon>
        <taxon>Methanobacteriota</taxon>
        <taxon>Stenosarchaea group</taxon>
        <taxon>Halobacteria</taxon>
        <taxon>Halobacteriales</taxon>
        <taxon>Haloferacaceae</taxon>
        <taxon>Halorubrum</taxon>
    </lineage>
</organism>
<keyword evidence="3" id="KW-1185">Reference proteome</keyword>
<accession>M0NT79</accession>
<evidence type="ECO:0000313" key="2">
    <source>
        <dbReference type="EMBL" id="EMA61152.1"/>
    </source>
</evidence>
<proteinExistence type="predicted"/>
<feature type="transmembrane region" description="Helical" evidence="1">
    <location>
        <begin position="169"/>
        <end position="193"/>
    </location>
</feature>
<dbReference type="Proteomes" id="UP000011650">
    <property type="component" value="Unassembled WGS sequence"/>
</dbReference>
<dbReference type="EMBL" id="AOJG01000018">
    <property type="protein sequence ID" value="EMA61152.1"/>
    <property type="molecule type" value="Genomic_DNA"/>
</dbReference>
<protein>
    <recommendedName>
        <fullName evidence="4">Type II secretion system protein</fullName>
    </recommendedName>
</protein>
<sequence>MGVGLVCAVVVAFVSGPVPGLLFGLTGGLGATHAVHRGPVWLASLRRTRALGAAPGLVGRLVLRMRLDPSTERAVRFAARTGDGPLADDLARRERANADGPTSGLRAFAREWQPWFPAIDRAAALVRTAASAPPERRGRCLDRALDATIAGTTDRLAAFVGEVRGPVSALYAFGVLLPLALIALLPAAAAAGVPIGPGLVAALYLGVLPAGLLAASAWLLSRRPVAFAPPSIDGDHPDVPERGAHAAVAGVGTGAVAAVVAARFVAGWAAPVAGIGVGAGVALFVAVRRRRAVLSNVRAVERTLPDAMTVIGGDVAEGVAVETAIANAGERLDGATGDLFELAGRRSDTLRVGVREAFLGRGGPAVPVPSPRVRGAVALLSVAAREGRPAGDVLLELADQLEDLRELESDARRQLATVTGTLTNTAAVFAPLVGGATVALATGIDAVDAGGIGAGATAGADVLGGGAGGAGGVSGDPVGASGESSPGAKGGALSVPVLGRIVGAYVLVLAALLTALATGLERGFDRTLVAYRVGIALPTATATYLVAFLGAGLLL</sequence>